<evidence type="ECO:0000259" key="2">
    <source>
        <dbReference type="PROSITE" id="PS51184"/>
    </source>
</evidence>
<protein>
    <submittedName>
        <fullName evidence="3">Cupin-like domain-containing protein</fullName>
    </submittedName>
</protein>
<dbReference type="InterPro" id="IPR041667">
    <property type="entry name" value="Cupin_8"/>
</dbReference>
<feature type="region of interest" description="Disordered" evidence="1">
    <location>
        <begin position="1"/>
        <end position="23"/>
    </location>
</feature>
<evidence type="ECO:0000313" key="3">
    <source>
        <dbReference type="EMBL" id="TKC98200.1"/>
    </source>
</evidence>
<reference evidence="3 4" key="1">
    <citation type="submission" date="2019-04" db="EMBL/GenBank/DDBJ databases">
        <authorList>
            <person name="Li Y."/>
            <person name="Wang J."/>
        </authorList>
    </citation>
    <scope>NUCLEOTIDE SEQUENCE [LARGE SCALE GENOMIC DNA]</scope>
    <source>
        <strain evidence="3 4">DSM 14668</strain>
    </source>
</reference>
<name>A0A4U1IUZ1_9BACT</name>
<organism evidence="3 4">
    <name type="scientific">Polyangium fumosum</name>
    <dbReference type="NCBI Taxonomy" id="889272"/>
    <lineage>
        <taxon>Bacteria</taxon>
        <taxon>Pseudomonadati</taxon>
        <taxon>Myxococcota</taxon>
        <taxon>Polyangia</taxon>
        <taxon>Polyangiales</taxon>
        <taxon>Polyangiaceae</taxon>
        <taxon>Polyangium</taxon>
    </lineage>
</organism>
<evidence type="ECO:0000256" key="1">
    <source>
        <dbReference type="SAM" id="MobiDB-lite"/>
    </source>
</evidence>
<accession>A0A4U1IUZ1</accession>
<proteinExistence type="predicted"/>
<keyword evidence="4" id="KW-1185">Reference proteome</keyword>
<dbReference type="OrthoDB" id="118524at2"/>
<dbReference type="PROSITE" id="PS51184">
    <property type="entry name" value="JMJC"/>
    <property type="match status" value="1"/>
</dbReference>
<dbReference type="Pfam" id="PF13621">
    <property type="entry name" value="Cupin_8"/>
    <property type="match status" value="1"/>
</dbReference>
<comment type="caution">
    <text evidence="3">The sequence shown here is derived from an EMBL/GenBank/DDBJ whole genome shotgun (WGS) entry which is preliminary data.</text>
</comment>
<feature type="domain" description="JmjC" evidence="2">
    <location>
        <begin position="190"/>
        <end position="352"/>
    </location>
</feature>
<dbReference type="Gene3D" id="2.60.120.650">
    <property type="entry name" value="Cupin"/>
    <property type="match status" value="1"/>
</dbReference>
<dbReference type="RefSeq" id="WP_136934786.1">
    <property type="nucleotide sequence ID" value="NZ_SSMQ01000072.1"/>
</dbReference>
<dbReference type="InterPro" id="IPR003347">
    <property type="entry name" value="JmjC_dom"/>
</dbReference>
<dbReference type="EMBL" id="SSMQ01000072">
    <property type="protein sequence ID" value="TKC98200.1"/>
    <property type="molecule type" value="Genomic_DNA"/>
</dbReference>
<evidence type="ECO:0000313" key="4">
    <source>
        <dbReference type="Proteomes" id="UP000309215"/>
    </source>
</evidence>
<dbReference type="PANTHER" id="PTHR12461:SF105">
    <property type="entry name" value="HYPOXIA-INDUCIBLE FACTOR 1-ALPHA INHIBITOR"/>
    <property type="match status" value="1"/>
</dbReference>
<dbReference type="PANTHER" id="PTHR12461">
    <property type="entry name" value="HYPOXIA-INDUCIBLE FACTOR 1 ALPHA INHIBITOR-RELATED"/>
    <property type="match status" value="1"/>
</dbReference>
<dbReference type="SUPFAM" id="SSF51197">
    <property type="entry name" value="Clavaminate synthase-like"/>
    <property type="match status" value="1"/>
</dbReference>
<dbReference type="AlphaFoldDB" id="A0A4U1IUZ1"/>
<sequence length="355" mass="39583">MGGISRFRTRGIPSPQATAKSGRAAKRLSADALDWIVLNLARGMAPRDIVATLSGAGLPVAVVENALDEIEHSPLTPAYVRAIDERARAREICRLPRLVGRDAGALVEVSWCPPADVFHRQHWLGNTPLVVRGYVEQWPRPPRFRFEDLRRRFADVEVEVARDRTRHARPDLEFTGLRAKMPFGDYLDIVTTTVDDDVYLVARNRAFEDTSLGQLLEEIELPPDLFPPPRRGAISFWLGPAGTHTKLHHDGTNNFFCQVLGKKRVALVPPSVTMVADAATGFYASHTSDEVRRAHPELVHEVELAPGDALFIPVGWWHEVWSLSPSLSLAVVGFRWPSSYDHRPGRPLGQRESLG</sequence>
<gene>
    <name evidence="3" type="ORF">E8A74_42100</name>
</gene>
<dbReference type="Proteomes" id="UP000309215">
    <property type="component" value="Unassembled WGS sequence"/>
</dbReference>
<dbReference type="SMART" id="SM00558">
    <property type="entry name" value="JmjC"/>
    <property type="match status" value="1"/>
</dbReference>